<feature type="binding site" evidence="3">
    <location>
        <position position="384"/>
    </location>
    <ligand>
        <name>CTP</name>
        <dbReference type="ChEBI" id="CHEBI:37563"/>
    </ligand>
</feature>
<dbReference type="Pfam" id="PF04127">
    <property type="entry name" value="DFP"/>
    <property type="match status" value="1"/>
</dbReference>
<comment type="similarity">
    <text evidence="3 4">In the N-terminal section; belongs to the HFCD (homo-oligomeric flavin containing Cys decarboxylase) superfamily.</text>
</comment>
<dbReference type="InterPro" id="IPR003382">
    <property type="entry name" value="Flavoprotein"/>
</dbReference>
<dbReference type="GO" id="GO:0004633">
    <property type="term" value="F:phosphopantothenoylcysteine decarboxylase activity"/>
    <property type="evidence" value="ECO:0007669"/>
    <property type="project" value="UniProtKB-UniRule"/>
</dbReference>
<name>A0A845LF96_HELGE</name>
<feature type="binding site" evidence="3">
    <location>
        <position position="388"/>
    </location>
    <ligand>
        <name>CTP</name>
        <dbReference type="ChEBI" id="CHEBI:37563"/>
    </ligand>
</feature>
<dbReference type="PANTHER" id="PTHR14359:SF6">
    <property type="entry name" value="PHOSPHOPANTOTHENOYLCYSTEINE DECARBOXYLASE"/>
    <property type="match status" value="1"/>
</dbReference>
<keyword evidence="3 4" id="KW-0288">FMN</keyword>
<comment type="pathway">
    <text evidence="3 4">Cofactor biosynthesis; coenzyme A biosynthesis; CoA from (R)-pantothenate: step 2/5.</text>
</comment>
<dbReference type="PANTHER" id="PTHR14359">
    <property type="entry name" value="HOMO-OLIGOMERIC FLAVIN CONTAINING CYS DECARBOXYLASE FAMILY"/>
    <property type="match status" value="1"/>
</dbReference>
<feature type="binding site" evidence="3">
    <location>
        <position position="370"/>
    </location>
    <ligand>
        <name>CTP</name>
        <dbReference type="ChEBI" id="CHEBI:37563"/>
    </ligand>
</feature>
<dbReference type="GO" id="GO:0046872">
    <property type="term" value="F:metal ion binding"/>
    <property type="evidence" value="ECO:0007669"/>
    <property type="project" value="UniProtKB-KW"/>
</dbReference>
<comment type="caution">
    <text evidence="3">Lacks conserved residue(s) required for the propagation of feature annotation.</text>
</comment>
<feature type="binding site" evidence="3">
    <location>
        <begin position="352"/>
        <end position="355"/>
    </location>
    <ligand>
        <name>CTP</name>
        <dbReference type="ChEBI" id="CHEBI:37563"/>
    </ligand>
</feature>
<dbReference type="NCBIfam" id="TIGR00521">
    <property type="entry name" value="coaBC_dfp"/>
    <property type="match status" value="1"/>
</dbReference>
<feature type="domain" description="DNA/pantothenate metabolism flavoprotein C-terminal" evidence="6">
    <location>
        <begin position="233"/>
        <end position="442"/>
    </location>
</feature>
<keyword evidence="3" id="KW-0511">Multifunctional enzyme</keyword>
<keyword evidence="1 3" id="KW-0210">Decarboxylase</keyword>
<feature type="active site" description="Proton donor" evidence="3">
    <location>
        <position position="162"/>
    </location>
</feature>
<dbReference type="EMBL" id="WXEX01000008">
    <property type="protein sequence ID" value="MZP43580.1"/>
    <property type="molecule type" value="Genomic_DNA"/>
</dbReference>
<evidence type="ECO:0000256" key="1">
    <source>
        <dbReference type="ARBA" id="ARBA00022793"/>
    </source>
</evidence>
<comment type="cofactor">
    <cofactor evidence="3">
        <name>Mg(2+)</name>
        <dbReference type="ChEBI" id="CHEBI:18420"/>
    </cofactor>
</comment>
<feature type="domain" description="Flavoprotein" evidence="5">
    <location>
        <begin position="12"/>
        <end position="182"/>
    </location>
</feature>
<evidence type="ECO:0000256" key="2">
    <source>
        <dbReference type="ARBA" id="ARBA00023239"/>
    </source>
</evidence>
<dbReference type="GO" id="GO:0010181">
    <property type="term" value="F:FMN binding"/>
    <property type="evidence" value="ECO:0007669"/>
    <property type="project" value="UniProtKB-UniRule"/>
</dbReference>
<comment type="caution">
    <text evidence="7">The sequence shown here is derived from an EMBL/GenBank/DDBJ whole genome shotgun (WGS) entry which is preliminary data.</text>
</comment>
<keyword evidence="3" id="KW-0479">Metal-binding</keyword>
<feature type="region of interest" description="Phosphopantothenoylcysteine decarboxylase" evidence="3">
    <location>
        <begin position="1"/>
        <end position="237"/>
    </location>
</feature>
<dbReference type="OrthoDB" id="9802554at2"/>
<evidence type="ECO:0000313" key="7">
    <source>
        <dbReference type="EMBL" id="MZP43580.1"/>
    </source>
</evidence>
<reference evidence="7 8" key="1">
    <citation type="submission" date="2020-01" db="EMBL/GenBank/DDBJ databases">
        <title>Whole genome sequence of Heliobacterium gestii DSM 11169.</title>
        <authorList>
            <person name="Kyndt J.A."/>
            <person name="Meyer T.E."/>
        </authorList>
    </citation>
    <scope>NUCLEOTIDE SEQUENCE [LARGE SCALE GENOMIC DNA]</scope>
    <source>
        <strain evidence="7 8">DSM 11169</strain>
    </source>
</reference>
<gene>
    <name evidence="3 7" type="primary">coaBC</name>
    <name evidence="7" type="ORF">GTO89_11060</name>
</gene>
<protein>
    <recommendedName>
        <fullName evidence="3">Coenzyme A biosynthesis bifunctional protein CoaBC</fullName>
    </recommendedName>
    <alternativeName>
        <fullName evidence="3">DNA/pantothenate metabolism flavoprotein</fullName>
    </alternativeName>
    <alternativeName>
        <fullName evidence="3">Phosphopantothenoylcysteine synthetase/decarboxylase</fullName>
        <shortName evidence="3">PPCS-PPCDC</shortName>
    </alternativeName>
    <domain>
        <recommendedName>
            <fullName evidence="3">Phosphopantothenoylcysteine decarboxylase</fullName>
            <shortName evidence="3">PPC decarboxylase</shortName>
            <shortName evidence="3">PPC-DC</shortName>
            <ecNumber evidence="3">4.1.1.36</ecNumber>
        </recommendedName>
        <alternativeName>
            <fullName evidence="3">CoaC</fullName>
        </alternativeName>
    </domain>
    <domain>
        <recommendedName>
            <fullName evidence="3">Phosphopantothenate--cysteine ligase</fullName>
            <ecNumber evidence="3">6.3.2.5</ecNumber>
        </recommendedName>
        <alternativeName>
            <fullName evidence="3">CoaB</fullName>
        </alternativeName>
        <alternativeName>
            <fullName evidence="3">Phosphopantothenoylcysteine synthetase</fullName>
            <shortName evidence="3">PPC synthetase</shortName>
            <shortName evidence="3">PPC-S</shortName>
        </alternativeName>
    </domain>
</protein>
<dbReference type="GO" id="GO:0004632">
    <property type="term" value="F:phosphopantothenate--cysteine ligase activity"/>
    <property type="evidence" value="ECO:0007669"/>
    <property type="project" value="UniProtKB-UniRule"/>
</dbReference>
<keyword evidence="3 4" id="KW-0436">Ligase</keyword>
<dbReference type="InterPro" id="IPR005252">
    <property type="entry name" value="CoaBC"/>
</dbReference>
<keyword evidence="8" id="KW-1185">Reference proteome</keyword>
<proteinExistence type="inferred from homology"/>
<evidence type="ECO:0000259" key="5">
    <source>
        <dbReference type="Pfam" id="PF02441"/>
    </source>
</evidence>
<dbReference type="Gene3D" id="3.40.50.10300">
    <property type="entry name" value="CoaB-like"/>
    <property type="match status" value="1"/>
</dbReference>
<dbReference type="Pfam" id="PF02441">
    <property type="entry name" value="Flavoprotein"/>
    <property type="match status" value="1"/>
</dbReference>
<evidence type="ECO:0000256" key="4">
    <source>
        <dbReference type="RuleBase" id="RU364078"/>
    </source>
</evidence>
<sequence length="449" mass="48007">MAKENILKGRLIVVGVSGGIAAYKACDLVSRLVKAGAQVQVILTASATRFVGPLTFQTLSGRPVITEMFDEPKQWNVAHVSVADAADLFVLAPATANIIGKLRCGIADDFLSTTLLAIRSPLIIAPAMNVNMFNHPAVQENLAVLEARGAVIVEPGVGRLACGVTGKGRLAEVEQILGAIEETLAGRATPSEPGGTNDAAFFEVEEAQDSLEALETLEGPDEKGGTVVSRRDLAGRRVLITAGGTREAIDPVRYISNRSSGKMGYALAREAIRRGAEVTLVTTPTRLPLPEGAEVVPVESAEEMHKAVIERFDAVHVVVKAAAVADYRPAAPAEQKMKKQADRLFLELVRTPDILAELGRRKRGQVLVGFAAETNDLEAHALDKLRRKNLDLMVANDVTTPGAGFSVDTNIVTLFDRQGGKETLGLMTKDEVACRIFDRVIQIFANSCD</sequence>
<dbReference type="InterPro" id="IPR007085">
    <property type="entry name" value="DNA/pantothenate-metab_flavo_C"/>
</dbReference>
<comment type="pathway">
    <text evidence="3 4">Cofactor biosynthesis; coenzyme A biosynthesis; CoA from (R)-pantothenate: step 3/5.</text>
</comment>
<dbReference type="SUPFAM" id="SSF102645">
    <property type="entry name" value="CoaB-like"/>
    <property type="match status" value="1"/>
</dbReference>
<comment type="function">
    <text evidence="3">Catalyzes two sequential steps in the biosynthesis of coenzyme A. In the first step cysteine is conjugated to 4'-phosphopantothenate to form 4-phosphopantothenoylcysteine. In the second step the latter compound is decarboxylated to form 4'-phosphopantotheine.</text>
</comment>
<dbReference type="GO" id="GO:0015937">
    <property type="term" value="P:coenzyme A biosynthetic process"/>
    <property type="evidence" value="ECO:0007669"/>
    <property type="project" value="UniProtKB-UniRule"/>
</dbReference>
<evidence type="ECO:0000259" key="6">
    <source>
        <dbReference type="Pfam" id="PF04127"/>
    </source>
</evidence>
<dbReference type="HAMAP" id="MF_02225">
    <property type="entry name" value="CoaBC"/>
    <property type="match status" value="1"/>
</dbReference>
<feature type="binding site" evidence="3">
    <location>
        <position position="336"/>
    </location>
    <ligand>
        <name>CTP</name>
        <dbReference type="ChEBI" id="CHEBI:37563"/>
    </ligand>
</feature>
<dbReference type="GO" id="GO:0015941">
    <property type="term" value="P:pantothenate catabolic process"/>
    <property type="evidence" value="ECO:0007669"/>
    <property type="project" value="InterPro"/>
</dbReference>
<comment type="catalytic activity">
    <reaction evidence="3 4">
        <text>(R)-4'-phosphopantothenate + L-cysteine + CTP = N-[(R)-4-phosphopantothenoyl]-L-cysteine + CMP + diphosphate + H(+)</text>
        <dbReference type="Rhea" id="RHEA:19397"/>
        <dbReference type="ChEBI" id="CHEBI:10986"/>
        <dbReference type="ChEBI" id="CHEBI:15378"/>
        <dbReference type="ChEBI" id="CHEBI:33019"/>
        <dbReference type="ChEBI" id="CHEBI:35235"/>
        <dbReference type="ChEBI" id="CHEBI:37563"/>
        <dbReference type="ChEBI" id="CHEBI:59458"/>
        <dbReference type="ChEBI" id="CHEBI:60377"/>
        <dbReference type="EC" id="6.3.2.5"/>
    </reaction>
</comment>
<feature type="binding site" evidence="3">
    <location>
        <position position="326"/>
    </location>
    <ligand>
        <name>CTP</name>
        <dbReference type="ChEBI" id="CHEBI:37563"/>
    </ligand>
</feature>
<dbReference type="SUPFAM" id="SSF52507">
    <property type="entry name" value="Homo-oligomeric flavin-containing Cys decarboxylases, HFCD"/>
    <property type="match status" value="1"/>
</dbReference>
<feature type="region of interest" description="Phosphopantothenate--cysteine ligase" evidence="3">
    <location>
        <begin position="238"/>
        <end position="449"/>
    </location>
</feature>
<dbReference type="AlphaFoldDB" id="A0A845LF96"/>
<dbReference type="Proteomes" id="UP000471031">
    <property type="component" value="Unassembled WGS sequence"/>
</dbReference>
<evidence type="ECO:0000313" key="8">
    <source>
        <dbReference type="Proteomes" id="UP000471031"/>
    </source>
</evidence>
<dbReference type="GO" id="GO:0071513">
    <property type="term" value="C:phosphopantothenoylcysteine decarboxylase complex"/>
    <property type="evidence" value="ECO:0007669"/>
    <property type="project" value="TreeGrafter"/>
</dbReference>
<evidence type="ECO:0000256" key="3">
    <source>
        <dbReference type="HAMAP-Rule" id="MF_02225"/>
    </source>
</evidence>
<dbReference type="InterPro" id="IPR035929">
    <property type="entry name" value="CoaB-like_sf"/>
</dbReference>
<accession>A0A845LF96</accession>
<keyword evidence="3 4" id="KW-0285">Flavoprotein</keyword>
<comment type="function">
    <text evidence="4">Catalyzes two steps in the biosynthesis of coenzyme A. In the first step cysteine is conjugated to 4'-phosphopantothenate to form 4-phosphopantothenoylcysteine, in the latter compound is decarboxylated to form 4'-phosphopantotheine.</text>
</comment>
<comment type="similarity">
    <text evidence="3 4">In the C-terminal section; belongs to the PPC synthetase family.</text>
</comment>
<dbReference type="EC" id="6.3.2.5" evidence="3"/>
<keyword evidence="2 3" id="KW-0456">Lyase</keyword>
<dbReference type="InterPro" id="IPR036551">
    <property type="entry name" value="Flavin_trans-like"/>
</dbReference>
<dbReference type="EC" id="4.1.1.36" evidence="3"/>
<organism evidence="7 8">
    <name type="scientific">Heliomicrobium gestii</name>
    <name type="common">Heliobacterium gestii</name>
    <dbReference type="NCBI Taxonomy" id="2699"/>
    <lineage>
        <taxon>Bacteria</taxon>
        <taxon>Bacillati</taxon>
        <taxon>Bacillota</taxon>
        <taxon>Clostridia</taxon>
        <taxon>Eubacteriales</taxon>
        <taxon>Heliobacteriaceae</taxon>
        <taxon>Heliomicrobium</taxon>
    </lineage>
</organism>
<comment type="catalytic activity">
    <reaction evidence="3 4">
        <text>N-[(R)-4-phosphopantothenoyl]-L-cysteine + H(+) = (R)-4'-phosphopantetheine + CO2</text>
        <dbReference type="Rhea" id="RHEA:16793"/>
        <dbReference type="ChEBI" id="CHEBI:15378"/>
        <dbReference type="ChEBI" id="CHEBI:16526"/>
        <dbReference type="ChEBI" id="CHEBI:59458"/>
        <dbReference type="ChEBI" id="CHEBI:61723"/>
        <dbReference type="EC" id="4.1.1.36"/>
    </reaction>
</comment>
<keyword evidence="3" id="KW-0460">Magnesium</keyword>
<dbReference type="Gene3D" id="3.40.50.1950">
    <property type="entry name" value="Flavin prenyltransferase-like"/>
    <property type="match status" value="1"/>
</dbReference>
<dbReference type="UniPathway" id="UPA00241">
    <property type="reaction ID" value="UER00353"/>
</dbReference>
<comment type="cofactor">
    <cofactor evidence="3">
        <name>FMN</name>
        <dbReference type="ChEBI" id="CHEBI:58210"/>
    </cofactor>
    <text evidence="3">Binds 1 FMN per subunit.</text>
</comment>